<protein>
    <submittedName>
        <fullName evidence="9">DUF697 domain-containing protein</fullName>
    </submittedName>
</protein>
<keyword evidence="7 8" id="KW-0472">Membrane</keyword>
<keyword evidence="4" id="KW-0997">Cell inner membrane</keyword>
<keyword evidence="6 8" id="KW-1133">Transmembrane helix</keyword>
<dbReference type="Proteomes" id="UP000262073">
    <property type="component" value="Chromosome"/>
</dbReference>
<dbReference type="InterPro" id="IPR021147">
    <property type="entry name" value="DUF697"/>
</dbReference>
<comment type="similarity">
    <text evidence="2">Belongs to the UPF0283 family.</text>
</comment>
<evidence type="ECO:0000313" key="10">
    <source>
        <dbReference type="Proteomes" id="UP000262073"/>
    </source>
</evidence>
<accession>A0A346NRQ2</accession>
<dbReference type="PANTHER" id="PTHR39342:SF1">
    <property type="entry name" value="UPF0283 MEMBRANE PROTEIN YCJF"/>
    <property type="match status" value="1"/>
</dbReference>
<proteinExistence type="inferred from homology"/>
<comment type="subcellular location">
    <subcellularLocation>
        <location evidence="1">Cell inner membrane</location>
        <topology evidence="1">Multi-pass membrane protein</topology>
    </subcellularLocation>
</comment>
<keyword evidence="10" id="KW-1185">Reference proteome</keyword>
<evidence type="ECO:0000256" key="1">
    <source>
        <dbReference type="ARBA" id="ARBA00004429"/>
    </source>
</evidence>
<evidence type="ECO:0000256" key="3">
    <source>
        <dbReference type="ARBA" id="ARBA00022475"/>
    </source>
</evidence>
<evidence type="ECO:0000256" key="8">
    <source>
        <dbReference type="SAM" id="Phobius"/>
    </source>
</evidence>
<evidence type="ECO:0000256" key="4">
    <source>
        <dbReference type="ARBA" id="ARBA00022519"/>
    </source>
</evidence>
<evidence type="ECO:0000313" key="9">
    <source>
        <dbReference type="EMBL" id="AXR08209.1"/>
    </source>
</evidence>
<dbReference type="KEGG" id="salm:D0Y50_18725"/>
<dbReference type="InterPro" id="IPR006507">
    <property type="entry name" value="UPF0283"/>
</dbReference>
<keyword evidence="5 8" id="KW-0812">Transmembrane</keyword>
<reference evidence="9 10" key="1">
    <citation type="submission" date="2018-08" db="EMBL/GenBank/DDBJ databases">
        <title>Salinimonas sediminis sp. nov., a piezophilic bacterium isolated from a deep-sea sediment sample from the New Britain Trench.</title>
        <authorList>
            <person name="Cao J."/>
        </authorList>
    </citation>
    <scope>NUCLEOTIDE SEQUENCE [LARGE SCALE GENOMIC DNA]</scope>
    <source>
        <strain evidence="9 10">N102</strain>
    </source>
</reference>
<evidence type="ECO:0000256" key="2">
    <source>
        <dbReference type="ARBA" id="ARBA00008255"/>
    </source>
</evidence>
<evidence type="ECO:0000256" key="5">
    <source>
        <dbReference type="ARBA" id="ARBA00022692"/>
    </source>
</evidence>
<name>A0A346NRQ2_9ALTE</name>
<feature type="transmembrane region" description="Helical" evidence="8">
    <location>
        <begin position="44"/>
        <end position="64"/>
    </location>
</feature>
<evidence type="ECO:0000256" key="7">
    <source>
        <dbReference type="ARBA" id="ARBA00023136"/>
    </source>
</evidence>
<dbReference type="GO" id="GO:0005886">
    <property type="term" value="C:plasma membrane"/>
    <property type="evidence" value="ECO:0007669"/>
    <property type="project" value="UniProtKB-SubCell"/>
</dbReference>
<dbReference type="AlphaFoldDB" id="A0A346NRQ2"/>
<organism evidence="9 10">
    <name type="scientific">Salinimonas sediminis</name>
    <dbReference type="NCBI Taxonomy" id="2303538"/>
    <lineage>
        <taxon>Bacteria</taxon>
        <taxon>Pseudomonadati</taxon>
        <taxon>Pseudomonadota</taxon>
        <taxon>Gammaproteobacteria</taxon>
        <taxon>Alteromonadales</taxon>
        <taxon>Alteromonadaceae</taxon>
        <taxon>Alteromonas/Salinimonas group</taxon>
        <taxon>Salinimonas</taxon>
    </lineage>
</organism>
<dbReference type="PANTHER" id="PTHR39342">
    <property type="entry name" value="UPF0283 MEMBRANE PROTEIN YCJF"/>
    <property type="match status" value="1"/>
</dbReference>
<keyword evidence="3" id="KW-1003">Cell membrane</keyword>
<sequence length="297" mass="32946">MNEPVEGYKAKITQREVSEAPPTQVMPQKVNTERWQAQQQRARLSLFTMTLLLGVMTYLAFSIVEATRYLLERFASAPISTVVLAGLLSLFTFCLVWLIGREVRGFTAVNQYLEKSVVVETLEKQPPAMVIQALDKHAATFSKGSFAAHQYRQFKQTRSADMSAAELIRLYQRTVTEPVAQKAHSVVKSESLISGSLAFVSPNHLIQTLTILWISLRTVRRVAQVFGLRPATAGNWKLLTLLAQNLAAQSIFDLATDEIANQISGSLTARFVENSAEAVAAGALNVRLGRTLIRLLR</sequence>
<dbReference type="Pfam" id="PF05128">
    <property type="entry name" value="DUF697"/>
    <property type="match status" value="1"/>
</dbReference>
<dbReference type="EMBL" id="CP031769">
    <property type="protein sequence ID" value="AXR08209.1"/>
    <property type="molecule type" value="Genomic_DNA"/>
</dbReference>
<feature type="transmembrane region" description="Helical" evidence="8">
    <location>
        <begin position="76"/>
        <end position="99"/>
    </location>
</feature>
<dbReference type="OrthoDB" id="5615666at2"/>
<dbReference type="RefSeq" id="WP_117318421.1">
    <property type="nucleotide sequence ID" value="NZ_CP031769.1"/>
</dbReference>
<gene>
    <name evidence="9" type="ORF">D0Y50_18725</name>
</gene>
<evidence type="ECO:0000256" key="6">
    <source>
        <dbReference type="ARBA" id="ARBA00022989"/>
    </source>
</evidence>